<dbReference type="GeneID" id="28944826"/>
<evidence type="ECO:0000313" key="2">
    <source>
        <dbReference type="EMBL" id="KNA98252.1"/>
    </source>
</evidence>
<evidence type="ECO:0000256" key="1">
    <source>
        <dbReference type="SAM" id="MobiDB-lite"/>
    </source>
</evidence>
<protein>
    <recommendedName>
        <fullName evidence="4">P-loop containing nucleoside triphosphate hydrolase protein</fullName>
    </recommendedName>
</protein>
<dbReference type="Pfam" id="PF17784">
    <property type="entry name" value="Sulfotransfer_4"/>
    <property type="match status" value="1"/>
</dbReference>
<proteinExistence type="predicted"/>
<name>A0A0J9UHE0_FUSO4</name>
<evidence type="ECO:0008006" key="4">
    <source>
        <dbReference type="Google" id="ProtNLM"/>
    </source>
</evidence>
<reference evidence="2" key="2">
    <citation type="journal article" date="2010" name="Nature">
        <title>Comparative genomics reveals mobile pathogenicity chromosomes in Fusarium.</title>
        <authorList>
            <person name="Ma L.J."/>
            <person name="van der Does H.C."/>
            <person name="Borkovich K.A."/>
            <person name="Coleman J.J."/>
            <person name="Daboussi M.J."/>
            <person name="Di Pietro A."/>
            <person name="Dufresne M."/>
            <person name="Freitag M."/>
            <person name="Grabherr M."/>
            <person name="Henrissat B."/>
            <person name="Houterman P.M."/>
            <person name="Kang S."/>
            <person name="Shim W.B."/>
            <person name="Woloshuk C."/>
            <person name="Xie X."/>
            <person name="Xu J.R."/>
            <person name="Antoniw J."/>
            <person name="Baker S.E."/>
            <person name="Bluhm B.H."/>
            <person name="Breakspear A."/>
            <person name="Brown D.W."/>
            <person name="Butchko R.A."/>
            <person name="Chapman S."/>
            <person name="Coulson R."/>
            <person name="Coutinho P.M."/>
            <person name="Danchin E.G."/>
            <person name="Diener A."/>
            <person name="Gale L.R."/>
            <person name="Gardiner D.M."/>
            <person name="Goff S."/>
            <person name="Hammond-Kosack K.E."/>
            <person name="Hilburn K."/>
            <person name="Hua-Van A."/>
            <person name="Jonkers W."/>
            <person name="Kazan K."/>
            <person name="Kodira C.D."/>
            <person name="Koehrsen M."/>
            <person name="Kumar L."/>
            <person name="Lee Y.H."/>
            <person name="Li L."/>
            <person name="Manners J.M."/>
            <person name="Miranda-Saavedra D."/>
            <person name="Mukherjee M."/>
            <person name="Park G."/>
            <person name="Park J."/>
            <person name="Park S.Y."/>
            <person name="Proctor R.H."/>
            <person name="Regev A."/>
            <person name="Ruiz-Roldan M.C."/>
            <person name="Sain D."/>
            <person name="Sakthikumar S."/>
            <person name="Sykes S."/>
            <person name="Schwartz D.C."/>
            <person name="Turgeon B.G."/>
            <person name="Wapinski I."/>
            <person name="Yoder O."/>
            <person name="Young S."/>
            <person name="Zeng Q."/>
            <person name="Zhou S."/>
            <person name="Galagan J."/>
            <person name="Cuomo C.A."/>
            <person name="Kistler H.C."/>
            <person name="Rep M."/>
        </authorList>
    </citation>
    <scope>NUCLEOTIDE SEQUENCE [LARGE SCALE GENOMIC DNA]</scope>
    <source>
        <strain evidence="2">4287</strain>
    </source>
</reference>
<evidence type="ECO:0000313" key="3">
    <source>
        <dbReference type="Proteomes" id="UP000009097"/>
    </source>
</evidence>
<dbReference type="RefSeq" id="XP_018236298.1">
    <property type="nucleotide sequence ID" value="XM_018380108.1"/>
</dbReference>
<dbReference type="VEuPathDB" id="FungiDB:FOXG_02643"/>
<dbReference type="PANTHER" id="PTHR36978">
    <property type="entry name" value="P-LOOP CONTAINING NUCLEOTIDE TRIPHOSPHATE HYDROLASE"/>
    <property type="match status" value="1"/>
</dbReference>
<dbReference type="InterPro" id="IPR027417">
    <property type="entry name" value="P-loop_NTPase"/>
</dbReference>
<dbReference type="KEGG" id="fox:FOXG_02643"/>
<organism evidence="2 3">
    <name type="scientific">Fusarium oxysporum f. sp. lycopersici (strain 4287 / CBS 123668 / FGSC 9935 / NRRL 34936)</name>
    <name type="common">Fusarium vascular wilt of tomato</name>
    <dbReference type="NCBI Taxonomy" id="426428"/>
    <lineage>
        <taxon>Eukaryota</taxon>
        <taxon>Fungi</taxon>
        <taxon>Dikarya</taxon>
        <taxon>Ascomycota</taxon>
        <taxon>Pezizomycotina</taxon>
        <taxon>Sordariomycetes</taxon>
        <taxon>Hypocreomycetidae</taxon>
        <taxon>Hypocreales</taxon>
        <taxon>Nectriaceae</taxon>
        <taxon>Fusarium</taxon>
        <taxon>Fusarium oxysporum species complex</taxon>
    </lineage>
</organism>
<dbReference type="EMBL" id="DS231697">
    <property type="protein sequence ID" value="KNA98252.1"/>
    <property type="molecule type" value="Genomic_DNA"/>
</dbReference>
<feature type="compositionally biased region" description="Basic and acidic residues" evidence="1">
    <location>
        <begin position="17"/>
        <end position="30"/>
    </location>
</feature>
<dbReference type="InterPro" id="IPR040632">
    <property type="entry name" value="Sulfotransfer_4"/>
</dbReference>
<dbReference type="AlphaFoldDB" id="A0A0J9UHE0"/>
<dbReference type="Proteomes" id="UP000009097">
    <property type="component" value="Unassembled WGS sequence"/>
</dbReference>
<dbReference type="PANTHER" id="PTHR36978:SF4">
    <property type="entry name" value="P-LOOP CONTAINING NUCLEOSIDE TRIPHOSPHATE HYDROLASE PROTEIN"/>
    <property type="match status" value="1"/>
</dbReference>
<reference evidence="2" key="1">
    <citation type="submission" date="2007-04" db="EMBL/GenBank/DDBJ databases">
        <authorList>
            <consortium name="The Broad Institute Genome Sequencing Platform"/>
            <person name="Birren B."/>
            <person name="Lander E."/>
            <person name="Galagan J."/>
            <person name="Nusbaum C."/>
            <person name="Devon K."/>
            <person name="Ma L.-J."/>
            <person name="Jaffe D."/>
            <person name="Butler J."/>
            <person name="Alvarez P."/>
            <person name="Gnerre S."/>
            <person name="Grabherr M."/>
            <person name="Kleber M."/>
            <person name="Mauceli E."/>
            <person name="Brockman W."/>
            <person name="MacCallum I.A."/>
            <person name="Young S."/>
            <person name="LaButti K."/>
            <person name="DeCaprio D."/>
            <person name="Crawford M."/>
            <person name="Koehrsen M."/>
            <person name="Engels R."/>
            <person name="Montgomery P."/>
            <person name="Pearson M."/>
            <person name="Howarth C."/>
            <person name="Larson L."/>
            <person name="White J."/>
            <person name="O'Leary S."/>
            <person name="Kodira C."/>
            <person name="Zeng Q."/>
            <person name="Yandava C."/>
            <person name="Alvarado L."/>
            <person name="Kistler C."/>
            <person name="Shim W.-B."/>
            <person name="Kang S."/>
            <person name="Woloshuk C."/>
        </authorList>
    </citation>
    <scope>NUCLEOTIDE SEQUENCE</scope>
    <source>
        <strain evidence="2">4287</strain>
    </source>
</reference>
<feature type="region of interest" description="Disordered" evidence="1">
    <location>
        <begin position="1"/>
        <end position="30"/>
    </location>
</feature>
<dbReference type="OrthoDB" id="408152at2759"/>
<dbReference type="SUPFAM" id="SSF52540">
    <property type="entry name" value="P-loop containing nucleoside triphosphate hydrolases"/>
    <property type="match status" value="1"/>
</dbReference>
<accession>A0A0J9UHE0</accession>
<sequence>MMASTPTEESKPAGTVDTRRSIFPEGGEVRPVKPLERPPILCLGSPRTGTASLMKALEILGFPNTHHGWDLCELDHLQWQWPILDQANDATFTSLPTYRGAPFSREQWDQVFGQYDAVSDVASFYAESLIPAYPDAKVILVERHIDAWCNSMQAVVKPIMNPWMRWFVTKVGDYAGYPCGSVSFRTQQGWTRSGCPEDVEKNLRAAYIRHYEYVRASVPREQLLDFNLADGWEPLCLFLGKDVPDVSFPHINEKKEYTARSKRLGDKITKSAARKFFLPWLA</sequence>
<dbReference type="Gene3D" id="3.40.50.300">
    <property type="entry name" value="P-loop containing nucleotide triphosphate hydrolases"/>
    <property type="match status" value="1"/>
</dbReference>
<gene>
    <name evidence="2" type="ORF">FOXG_02643</name>
</gene>